<gene>
    <name evidence="1" type="ORF">GURASL_20660</name>
</gene>
<protein>
    <recommendedName>
        <fullName evidence="3">Methyltransferase type 11 domain-containing protein</fullName>
    </recommendedName>
</protein>
<accession>A0ABN6VRY7</accession>
<evidence type="ECO:0008006" key="3">
    <source>
        <dbReference type="Google" id="ProtNLM"/>
    </source>
</evidence>
<proteinExistence type="predicted"/>
<sequence length="223" mass="24608">MVDLSCFDKTAIVNCQNTQSQHIDTEIFGHDNAINSKELLYVIDRLNSLTTTIAFAQILVVKSEVDSYLYHLMSFICKNFSASLHLVSLVMPDDKCSDKSLKAYQSKYDIRYGSTYNNVSNDESVDIVIILSFDSEPHCEFVLYEALRVLQHGGIVIATFGMQASTQSTDMEVLACAKIESLLSQMGIHSAGKPLFCAGEPSFGNTVDCVTSKSVGGFVLRKM</sequence>
<name>A0ABN6VRY7_9BACT</name>
<dbReference type="EMBL" id="AP027151">
    <property type="protein sequence ID" value="BDV43143.1"/>
    <property type="molecule type" value="Genomic_DNA"/>
</dbReference>
<keyword evidence="2" id="KW-1185">Reference proteome</keyword>
<dbReference type="Proteomes" id="UP001317705">
    <property type="component" value="Chromosome"/>
</dbReference>
<reference evidence="1 2" key="1">
    <citation type="submission" date="2022-12" db="EMBL/GenBank/DDBJ databases">
        <title>Polyphasic characterization of Geotalea uranireducens NIT-SL11 newly isolated from a complex of sewage sludge and microbially reduced graphene oxide.</title>
        <authorList>
            <person name="Xie L."/>
            <person name="Yoshida N."/>
            <person name="Meng L."/>
        </authorList>
    </citation>
    <scope>NUCLEOTIDE SEQUENCE [LARGE SCALE GENOMIC DNA]</scope>
    <source>
        <strain evidence="1 2">NIT-SL11</strain>
    </source>
</reference>
<evidence type="ECO:0000313" key="1">
    <source>
        <dbReference type="EMBL" id="BDV43143.1"/>
    </source>
</evidence>
<organism evidence="1 2">
    <name type="scientific">Geotalea uraniireducens</name>
    <dbReference type="NCBI Taxonomy" id="351604"/>
    <lineage>
        <taxon>Bacteria</taxon>
        <taxon>Pseudomonadati</taxon>
        <taxon>Thermodesulfobacteriota</taxon>
        <taxon>Desulfuromonadia</taxon>
        <taxon>Geobacterales</taxon>
        <taxon>Geobacteraceae</taxon>
        <taxon>Geotalea</taxon>
    </lineage>
</organism>
<evidence type="ECO:0000313" key="2">
    <source>
        <dbReference type="Proteomes" id="UP001317705"/>
    </source>
</evidence>